<sequence length="253" mass="28586">MRKSSSSGAHAKVFYRPIEAAIQWAGLSRFERRILDVAKGMNRLPEHPELARWPQLRLNAERIYDALVHLDLPYGKDGITSNDPALLDDPSLTIRHVDLKAWMIRFYPDQRPAFLFDAFERHLHPAVSVDAVQALVMDREALKLQLADRVQAWDALYAQFQTLSQEHQARTEREKRSGVPGARSESTYLNIVGGLLTLLLGKSPNGVPYSSFETLESVISALVAHYGDKSGISERTLWAKFSAARRHLATQDR</sequence>
<protein>
    <recommendedName>
        <fullName evidence="3">Receptor protein-tyrosine kinase</fullName>
    </recommendedName>
</protein>
<dbReference type="RefSeq" id="WP_086071362.1">
    <property type="nucleotide sequence ID" value="NZ_CP021109.1"/>
</dbReference>
<reference evidence="1 2" key="1">
    <citation type="submission" date="2017-05" db="EMBL/GenBank/DDBJ databases">
        <title>Complete and WGS of Bordetella genogroups.</title>
        <authorList>
            <person name="Spilker T."/>
            <person name="LiPuma J."/>
        </authorList>
    </citation>
    <scope>NUCLEOTIDE SEQUENCE [LARGE SCALE GENOMIC DNA]</scope>
    <source>
        <strain evidence="1 2">AU17164</strain>
    </source>
</reference>
<organism evidence="1 2">
    <name type="scientific">Bordetella genomosp. 9</name>
    <dbReference type="NCBI Taxonomy" id="1416803"/>
    <lineage>
        <taxon>Bacteria</taxon>
        <taxon>Pseudomonadati</taxon>
        <taxon>Pseudomonadota</taxon>
        <taxon>Betaproteobacteria</taxon>
        <taxon>Burkholderiales</taxon>
        <taxon>Alcaligenaceae</taxon>
        <taxon>Bordetella</taxon>
    </lineage>
</organism>
<evidence type="ECO:0000313" key="1">
    <source>
        <dbReference type="EMBL" id="ARP85144.1"/>
    </source>
</evidence>
<evidence type="ECO:0008006" key="3">
    <source>
        <dbReference type="Google" id="ProtNLM"/>
    </source>
</evidence>
<accession>A0A1W6YVY4</accession>
<dbReference type="AlphaFoldDB" id="A0A1W6YVY4"/>
<keyword evidence="2" id="KW-1185">Reference proteome</keyword>
<gene>
    <name evidence="1" type="ORF">CAL13_02110</name>
</gene>
<name>A0A1W6YVY4_9BORD</name>
<proteinExistence type="predicted"/>
<dbReference type="EMBL" id="CP021109">
    <property type="protein sequence ID" value="ARP85144.1"/>
    <property type="molecule type" value="Genomic_DNA"/>
</dbReference>
<evidence type="ECO:0000313" key="2">
    <source>
        <dbReference type="Proteomes" id="UP000194139"/>
    </source>
</evidence>
<dbReference type="Proteomes" id="UP000194139">
    <property type="component" value="Chromosome"/>
</dbReference>